<name>A0A366D1Q7_9GAMM</name>
<organism evidence="7 8">
    <name type="scientific">Marinomonas aquiplantarum</name>
    <dbReference type="NCBI Taxonomy" id="491951"/>
    <lineage>
        <taxon>Bacteria</taxon>
        <taxon>Pseudomonadati</taxon>
        <taxon>Pseudomonadota</taxon>
        <taxon>Gammaproteobacteria</taxon>
        <taxon>Oceanospirillales</taxon>
        <taxon>Oceanospirillaceae</taxon>
        <taxon>Marinomonas</taxon>
    </lineage>
</organism>
<dbReference type="Pfam" id="PF01497">
    <property type="entry name" value="Peripla_BP_2"/>
    <property type="match status" value="1"/>
</dbReference>
<keyword evidence="4" id="KW-0406">Ion transport</keyword>
<dbReference type="AlphaFoldDB" id="A0A366D1Q7"/>
<evidence type="ECO:0000256" key="1">
    <source>
        <dbReference type="ARBA" id="ARBA00004196"/>
    </source>
</evidence>
<keyword evidence="5" id="KW-0732">Signal</keyword>
<keyword evidence="4" id="KW-0408">Iron</keyword>
<comment type="similarity">
    <text evidence="2">Belongs to the bacterial solute-binding protein 8 family.</text>
</comment>
<dbReference type="NCBIfam" id="NF008200">
    <property type="entry name" value="PRK10957.1"/>
    <property type="match status" value="1"/>
</dbReference>
<reference evidence="7 8" key="1">
    <citation type="submission" date="2018-06" db="EMBL/GenBank/DDBJ databases">
        <title>Genomic Encyclopedia of Type Strains, Phase III (KMG-III): the genomes of soil and plant-associated and newly described type strains.</title>
        <authorList>
            <person name="Whitman W."/>
        </authorList>
    </citation>
    <scope>NUCLEOTIDE SEQUENCE [LARGE SCALE GENOMIC DNA]</scope>
    <source>
        <strain evidence="7 8">CECT 7732</strain>
    </source>
</reference>
<evidence type="ECO:0000313" key="7">
    <source>
        <dbReference type="EMBL" id="RBO83855.1"/>
    </source>
</evidence>
<protein>
    <submittedName>
        <fullName evidence="7">Iron complex transport system substrate-binding protein</fullName>
    </submittedName>
</protein>
<evidence type="ECO:0000256" key="5">
    <source>
        <dbReference type="ARBA" id="ARBA00022729"/>
    </source>
</evidence>
<evidence type="ECO:0000256" key="2">
    <source>
        <dbReference type="ARBA" id="ARBA00008814"/>
    </source>
</evidence>
<dbReference type="CDD" id="cd01146">
    <property type="entry name" value="FhuD"/>
    <property type="match status" value="1"/>
</dbReference>
<dbReference type="Proteomes" id="UP000252086">
    <property type="component" value="Unassembled WGS sequence"/>
</dbReference>
<dbReference type="PANTHER" id="PTHR30532">
    <property type="entry name" value="IRON III DICITRATE-BINDING PERIPLASMIC PROTEIN"/>
    <property type="match status" value="1"/>
</dbReference>
<accession>A0A366D1Q7</accession>
<dbReference type="GO" id="GO:1901678">
    <property type="term" value="P:iron coordination entity transport"/>
    <property type="evidence" value="ECO:0007669"/>
    <property type="project" value="UniProtKB-ARBA"/>
</dbReference>
<comment type="subcellular location">
    <subcellularLocation>
        <location evidence="1">Cell envelope</location>
    </subcellularLocation>
</comment>
<dbReference type="PROSITE" id="PS50983">
    <property type="entry name" value="FE_B12_PBP"/>
    <property type="match status" value="1"/>
</dbReference>
<dbReference type="SUPFAM" id="SSF53807">
    <property type="entry name" value="Helical backbone' metal receptor"/>
    <property type="match status" value="1"/>
</dbReference>
<dbReference type="RefSeq" id="WP_113873848.1">
    <property type="nucleotide sequence ID" value="NZ_QNRF01000003.1"/>
</dbReference>
<sequence>MVGMTGLVRCMLLSVVCFVVLTGCEQDHDSESHLALWQVSQAESGWPRSIQTEQGPLTLAQPPKRIVSTSVTLTGTLLAINAPVIATGGTMANTDVAGEYGFMRQWESVAKQRNLVSLYQTEANAEAIVEARPDLIIISATGGDSARKLYDQLNDIAPTLIIGYDDKSWMQLANIFGQFLGLEEQAQAVIDQFEQEVQNTKQMIQLPPQPTTAMVYYQDNTGGNIWTRESAQGQLLTELGFQLAEVPDSVKGDNSMGKRDDIIIATGERFPDAITGQSVLLFAAAKDREQDFINTPYLQATQAVKNHQVYAVGNDTFRLDYYSATNLLHRLQTLFGQSKHAN</sequence>
<evidence type="ECO:0000259" key="6">
    <source>
        <dbReference type="PROSITE" id="PS50983"/>
    </source>
</evidence>
<keyword evidence="8" id="KW-1185">Reference proteome</keyword>
<gene>
    <name evidence="7" type="ORF">DFP76_103129</name>
</gene>
<dbReference type="EMBL" id="QNRF01000003">
    <property type="protein sequence ID" value="RBO83855.1"/>
    <property type="molecule type" value="Genomic_DNA"/>
</dbReference>
<comment type="caution">
    <text evidence="7">The sequence shown here is derived from an EMBL/GenBank/DDBJ whole genome shotgun (WGS) entry which is preliminary data.</text>
</comment>
<dbReference type="InterPro" id="IPR002491">
    <property type="entry name" value="ABC_transptr_periplasmic_BD"/>
</dbReference>
<keyword evidence="3" id="KW-0813">Transport</keyword>
<proteinExistence type="inferred from homology"/>
<evidence type="ECO:0000256" key="4">
    <source>
        <dbReference type="ARBA" id="ARBA00022496"/>
    </source>
</evidence>
<dbReference type="Gene3D" id="3.40.50.1980">
    <property type="entry name" value="Nitrogenase molybdenum iron protein domain"/>
    <property type="match status" value="2"/>
</dbReference>
<evidence type="ECO:0000256" key="3">
    <source>
        <dbReference type="ARBA" id="ARBA00022448"/>
    </source>
</evidence>
<dbReference type="PANTHER" id="PTHR30532:SF24">
    <property type="entry name" value="FERRIC ENTEROBACTIN-BINDING PERIPLASMIC PROTEIN FEPB"/>
    <property type="match status" value="1"/>
</dbReference>
<dbReference type="FunFam" id="3.40.50.1980:FF:000009">
    <property type="entry name" value="Iron-enterobactin transporter periplasmic binding protein"/>
    <property type="match status" value="1"/>
</dbReference>
<keyword evidence="4" id="KW-0410">Iron transport</keyword>
<evidence type="ECO:0000313" key="8">
    <source>
        <dbReference type="Proteomes" id="UP000252086"/>
    </source>
</evidence>
<dbReference type="GO" id="GO:0030288">
    <property type="term" value="C:outer membrane-bounded periplasmic space"/>
    <property type="evidence" value="ECO:0007669"/>
    <property type="project" value="TreeGrafter"/>
</dbReference>
<dbReference type="InterPro" id="IPR051313">
    <property type="entry name" value="Bact_iron-sidero_bind"/>
</dbReference>
<feature type="domain" description="Fe/B12 periplasmic-binding" evidence="6">
    <location>
        <begin position="65"/>
        <end position="339"/>
    </location>
</feature>
<dbReference type="OrthoDB" id="9793175at2"/>